<dbReference type="InterPro" id="IPR013249">
    <property type="entry name" value="RNA_pol_sigma70_r4_t2"/>
</dbReference>
<feature type="domain" description="RNA polymerase sigma factor 70 region 4 type 2" evidence="6">
    <location>
        <begin position="113"/>
        <end position="164"/>
    </location>
</feature>
<dbReference type="GO" id="GO:0016987">
    <property type="term" value="F:sigma factor activity"/>
    <property type="evidence" value="ECO:0007669"/>
    <property type="project" value="UniProtKB-KW"/>
</dbReference>
<gene>
    <name evidence="7" type="ORF">IDH41_29025</name>
</gene>
<dbReference type="Pfam" id="PF08281">
    <property type="entry name" value="Sigma70_r4_2"/>
    <property type="match status" value="1"/>
</dbReference>
<evidence type="ECO:0000256" key="1">
    <source>
        <dbReference type="ARBA" id="ARBA00010641"/>
    </source>
</evidence>
<name>A0A927CS60_9BACL</name>
<keyword evidence="8" id="KW-1185">Reference proteome</keyword>
<accession>A0A927CS60</accession>
<reference evidence="7" key="1">
    <citation type="submission" date="2020-09" db="EMBL/GenBank/DDBJ databases">
        <title>A novel bacterium of genus Paenibacillus, isolated from South China Sea.</title>
        <authorList>
            <person name="Huang H."/>
            <person name="Mo K."/>
            <person name="Hu Y."/>
        </authorList>
    </citation>
    <scope>NUCLEOTIDE SEQUENCE</scope>
    <source>
        <strain evidence="7">IB182493</strain>
    </source>
</reference>
<evidence type="ECO:0000259" key="5">
    <source>
        <dbReference type="Pfam" id="PF04542"/>
    </source>
</evidence>
<dbReference type="NCBIfam" id="TIGR02937">
    <property type="entry name" value="sigma70-ECF"/>
    <property type="match status" value="1"/>
</dbReference>
<protein>
    <submittedName>
        <fullName evidence="7">Sigma-70 family RNA polymerase sigma factor</fullName>
    </submittedName>
</protein>
<dbReference type="Pfam" id="PF04542">
    <property type="entry name" value="Sigma70_r2"/>
    <property type="match status" value="1"/>
</dbReference>
<sequence>MEKDEYASAAIKGDETALLQRIEMDKQQLYAIAYSYMRNEDDALEAVQETVCRVWVKRRTLREPQFFSTWMIRILIRVCLDARKKRQREWPLERDIGRRERLGQADDAAERLDIAAQVQLLPPKYRMVVTLKYYRDMTITDIAKLLEKPEGTIRTWLNKALKTLRADATMLEGGERNDGWRGSEYGTKRT</sequence>
<dbReference type="SUPFAM" id="SSF88659">
    <property type="entry name" value="Sigma3 and sigma4 domains of RNA polymerase sigma factors"/>
    <property type="match status" value="1"/>
</dbReference>
<dbReference type="InterPro" id="IPR036388">
    <property type="entry name" value="WH-like_DNA-bd_sf"/>
</dbReference>
<comment type="similarity">
    <text evidence="1">Belongs to the sigma-70 factor family. ECF subfamily.</text>
</comment>
<evidence type="ECO:0000313" key="8">
    <source>
        <dbReference type="Proteomes" id="UP000632125"/>
    </source>
</evidence>
<organism evidence="7 8">
    <name type="scientific">Paenibacillus arenilitoris</name>
    <dbReference type="NCBI Taxonomy" id="2772299"/>
    <lineage>
        <taxon>Bacteria</taxon>
        <taxon>Bacillati</taxon>
        <taxon>Bacillota</taxon>
        <taxon>Bacilli</taxon>
        <taxon>Bacillales</taxon>
        <taxon>Paenibacillaceae</taxon>
        <taxon>Paenibacillus</taxon>
    </lineage>
</organism>
<dbReference type="CDD" id="cd06171">
    <property type="entry name" value="Sigma70_r4"/>
    <property type="match status" value="1"/>
</dbReference>
<dbReference type="InterPro" id="IPR013324">
    <property type="entry name" value="RNA_pol_sigma_r3/r4-like"/>
</dbReference>
<dbReference type="InterPro" id="IPR007627">
    <property type="entry name" value="RNA_pol_sigma70_r2"/>
</dbReference>
<proteinExistence type="inferred from homology"/>
<comment type="caution">
    <text evidence="7">The sequence shown here is derived from an EMBL/GenBank/DDBJ whole genome shotgun (WGS) entry which is preliminary data.</text>
</comment>
<feature type="domain" description="RNA polymerase sigma-70 region 2" evidence="5">
    <location>
        <begin position="25"/>
        <end position="88"/>
    </location>
</feature>
<keyword evidence="3" id="KW-0731">Sigma factor</keyword>
<dbReference type="PANTHER" id="PTHR43133">
    <property type="entry name" value="RNA POLYMERASE ECF-TYPE SIGMA FACTO"/>
    <property type="match status" value="1"/>
</dbReference>
<dbReference type="RefSeq" id="WP_190867466.1">
    <property type="nucleotide sequence ID" value="NZ_JACXIY010000053.1"/>
</dbReference>
<dbReference type="InterPro" id="IPR039425">
    <property type="entry name" value="RNA_pol_sigma-70-like"/>
</dbReference>
<dbReference type="GO" id="GO:0003677">
    <property type="term" value="F:DNA binding"/>
    <property type="evidence" value="ECO:0007669"/>
    <property type="project" value="InterPro"/>
</dbReference>
<evidence type="ECO:0000256" key="3">
    <source>
        <dbReference type="ARBA" id="ARBA00023082"/>
    </source>
</evidence>
<dbReference type="AlphaFoldDB" id="A0A927CS60"/>
<dbReference type="Gene3D" id="1.10.10.10">
    <property type="entry name" value="Winged helix-like DNA-binding domain superfamily/Winged helix DNA-binding domain"/>
    <property type="match status" value="1"/>
</dbReference>
<dbReference type="InterPro" id="IPR013325">
    <property type="entry name" value="RNA_pol_sigma_r2"/>
</dbReference>
<evidence type="ECO:0000256" key="2">
    <source>
        <dbReference type="ARBA" id="ARBA00023015"/>
    </source>
</evidence>
<dbReference type="InterPro" id="IPR014284">
    <property type="entry name" value="RNA_pol_sigma-70_dom"/>
</dbReference>
<evidence type="ECO:0000259" key="6">
    <source>
        <dbReference type="Pfam" id="PF08281"/>
    </source>
</evidence>
<dbReference type="Proteomes" id="UP000632125">
    <property type="component" value="Unassembled WGS sequence"/>
</dbReference>
<dbReference type="GO" id="GO:0006352">
    <property type="term" value="P:DNA-templated transcription initiation"/>
    <property type="evidence" value="ECO:0007669"/>
    <property type="project" value="InterPro"/>
</dbReference>
<keyword evidence="4" id="KW-0804">Transcription</keyword>
<evidence type="ECO:0000256" key="4">
    <source>
        <dbReference type="ARBA" id="ARBA00023163"/>
    </source>
</evidence>
<dbReference type="PANTHER" id="PTHR43133:SF51">
    <property type="entry name" value="RNA POLYMERASE SIGMA FACTOR"/>
    <property type="match status" value="1"/>
</dbReference>
<dbReference type="Gene3D" id="1.10.1740.10">
    <property type="match status" value="1"/>
</dbReference>
<evidence type="ECO:0000313" key="7">
    <source>
        <dbReference type="EMBL" id="MBD2872622.1"/>
    </source>
</evidence>
<keyword evidence="2" id="KW-0805">Transcription regulation</keyword>
<dbReference type="SUPFAM" id="SSF88946">
    <property type="entry name" value="Sigma2 domain of RNA polymerase sigma factors"/>
    <property type="match status" value="1"/>
</dbReference>
<dbReference type="EMBL" id="JACXIY010000053">
    <property type="protein sequence ID" value="MBD2872622.1"/>
    <property type="molecule type" value="Genomic_DNA"/>
</dbReference>